<proteinExistence type="predicted"/>
<organism evidence="1 2">
    <name type="scientific">Melastoma candidum</name>
    <dbReference type="NCBI Taxonomy" id="119954"/>
    <lineage>
        <taxon>Eukaryota</taxon>
        <taxon>Viridiplantae</taxon>
        <taxon>Streptophyta</taxon>
        <taxon>Embryophyta</taxon>
        <taxon>Tracheophyta</taxon>
        <taxon>Spermatophyta</taxon>
        <taxon>Magnoliopsida</taxon>
        <taxon>eudicotyledons</taxon>
        <taxon>Gunneridae</taxon>
        <taxon>Pentapetalae</taxon>
        <taxon>rosids</taxon>
        <taxon>malvids</taxon>
        <taxon>Myrtales</taxon>
        <taxon>Melastomataceae</taxon>
        <taxon>Melastomatoideae</taxon>
        <taxon>Melastomateae</taxon>
        <taxon>Melastoma</taxon>
    </lineage>
</organism>
<reference evidence="2" key="1">
    <citation type="journal article" date="2023" name="Front. Plant Sci.">
        <title>Chromosomal-level genome assembly of Melastoma candidum provides insights into trichome evolution.</title>
        <authorList>
            <person name="Zhong Y."/>
            <person name="Wu W."/>
            <person name="Sun C."/>
            <person name="Zou P."/>
            <person name="Liu Y."/>
            <person name="Dai S."/>
            <person name="Zhou R."/>
        </authorList>
    </citation>
    <scope>NUCLEOTIDE SEQUENCE [LARGE SCALE GENOMIC DNA]</scope>
</reference>
<protein>
    <submittedName>
        <fullName evidence="1">Uncharacterized protein</fullName>
    </submittedName>
</protein>
<evidence type="ECO:0000313" key="1">
    <source>
        <dbReference type="EMBL" id="KAI4319552.1"/>
    </source>
</evidence>
<evidence type="ECO:0000313" key="2">
    <source>
        <dbReference type="Proteomes" id="UP001057402"/>
    </source>
</evidence>
<name>A0ACB9M5S7_9MYRT</name>
<dbReference type="Proteomes" id="UP001057402">
    <property type="component" value="Chromosome 10"/>
</dbReference>
<sequence length="225" mass="25476">MPPSPPFSSGTIFSRLGQRRRGRRIWFFVPKGYIDYMGWVWRDDEGDADSAASGDISRYGGAPDRCSTRKIVKSHCRTEEVEPRKFIRKCEKTEEILRDCIGKPVEVVQSNKEYTEDDVTEQVLKGSSSLGSSDHAIFDFPGLQNDIDAIGRSFLGNIDRFFQAAEEMKKGFFGVFDDSPYANRERSPSSWRRGIPIEDPRPKEYNPSPGEQESSLDFSGIAKDV</sequence>
<dbReference type="EMBL" id="CM042889">
    <property type="protein sequence ID" value="KAI4319552.1"/>
    <property type="molecule type" value="Genomic_DNA"/>
</dbReference>
<accession>A0ACB9M5S7</accession>
<comment type="caution">
    <text evidence="1">The sequence shown here is derived from an EMBL/GenBank/DDBJ whole genome shotgun (WGS) entry which is preliminary data.</text>
</comment>
<keyword evidence="2" id="KW-1185">Reference proteome</keyword>
<gene>
    <name evidence="1" type="ORF">MLD38_033137</name>
</gene>